<dbReference type="GO" id="GO:0005886">
    <property type="term" value="C:plasma membrane"/>
    <property type="evidence" value="ECO:0007669"/>
    <property type="project" value="TreeGrafter"/>
</dbReference>
<reference evidence="3 4" key="1">
    <citation type="journal article" date="2016" name="Nat. Commun.">
        <title>Thousands of microbial genomes shed light on interconnected biogeochemical processes in an aquifer system.</title>
        <authorList>
            <person name="Anantharaman K."/>
            <person name="Brown C.T."/>
            <person name="Hug L.A."/>
            <person name="Sharon I."/>
            <person name="Castelle C.J."/>
            <person name="Probst A.J."/>
            <person name="Thomas B.C."/>
            <person name="Singh A."/>
            <person name="Wilkins M.J."/>
            <person name="Karaoz U."/>
            <person name="Brodie E.L."/>
            <person name="Williams K.H."/>
            <person name="Hubbard S.S."/>
            <person name="Banfield J.F."/>
        </authorList>
    </citation>
    <scope>NUCLEOTIDE SEQUENCE [LARGE SCALE GENOMIC DNA]</scope>
</reference>
<dbReference type="PANTHER" id="PTHR34138">
    <property type="entry name" value="CELL SHAPE-DETERMINING PROTEIN MREC"/>
    <property type="match status" value="1"/>
</dbReference>
<evidence type="ECO:0000256" key="1">
    <source>
        <dbReference type="SAM" id="Phobius"/>
    </source>
</evidence>
<evidence type="ECO:0000313" key="3">
    <source>
        <dbReference type="EMBL" id="OGI65448.1"/>
    </source>
</evidence>
<evidence type="ECO:0000259" key="2">
    <source>
        <dbReference type="Pfam" id="PF04085"/>
    </source>
</evidence>
<keyword evidence="1" id="KW-0472">Membrane</keyword>
<name>A0A1F6V733_9BACT</name>
<sequence length="264" mass="29380">MSYLLDKKIKKKRFFYIIFGIIVCLILFFFRLSVFNGLSFVSNIIFRPVLVLGNSIGEKFENFRSFFAFKNSLYSENKSLKSKLEENSAMLANYNSVLVENVSLKEILGRKEARNNLILSAILAKPNQSPYDTLVIDAGTKQGLRAGDIVFAFGNVPVGRVSDVYPSSSKVILFSNAGEKTQTAVGEKKVFMEVAGRGGGNFEMIVPRDFTIVKGDVALLPGIFPYVLGVVEIIISDPRDPFIKALLVSPVNIQELKFVEVEIQ</sequence>
<comment type="caution">
    <text evidence="3">The sequence shown here is derived from an EMBL/GenBank/DDBJ whole genome shotgun (WGS) entry which is preliminary data.</text>
</comment>
<dbReference type="EMBL" id="MFTJ01000027">
    <property type="protein sequence ID" value="OGI65448.1"/>
    <property type="molecule type" value="Genomic_DNA"/>
</dbReference>
<dbReference type="InterPro" id="IPR055342">
    <property type="entry name" value="MreC_beta-barrel_core"/>
</dbReference>
<protein>
    <recommendedName>
        <fullName evidence="2">Rod shape-determining protein MreC beta-barrel core domain-containing protein</fullName>
    </recommendedName>
</protein>
<dbReference type="AlphaFoldDB" id="A0A1F6V733"/>
<dbReference type="Pfam" id="PF04085">
    <property type="entry name" value="MreC"/>
    <property type="match status" value="1"/>
</dbReference>
<feature type="transmembrane region" description="Helical" evidence="1">
    <location>
        <begin position="14"/>
        <end position="32"/>
    </location>
</feature>
<dbReference type="InterPro" id="IPR042177">
    <property type="entry name" value="Cell/Rod_1"/>
</dbReference>
<organism evidence="3 4">
    <name type="scientific">Candidatus Nomurabacteria bacterium RIFCSPHIGHO2_01_FULL_39_10</name>
    <dbReference type="NCBI Taxonomy" id="1801733"/>
    <lineage>
        <taxon>Bacteria</taxon>
        <taxon>Candidatus Nomuraibacteriota</taxon>
    </lineage>
</organism>
<proteinExistence type="predicted"/>
<accession>A0A1F6V733</accession>
<dbReference type="Proteomes" id="UP000178700">
    <property type="component" value="Unassembled WGS sequence"/>
</dbReference>
<feature type="domain" description="Rod shape-determining protein MreC beta-barrel core" evidence="2">
    <location>
        <begin position="124"/>
        <end position="261"/>
    </location>
</feature>
<dbReference type="PANTHER" id="PTHR34138:SF1">
    <property type="entry name" value="CELL SHAPE-DETERMINING PROTEIN MREC"/>
    <property type="match status" value="1"/>
</dbReference>
<keyword evidence="1" id="KW-0812">Transmembrane</keyword>
<dbReference type="Gene3D" id="2.40.10.340">
    <property type="entry name" value="Rod shape-determining protein MreC, domain 1"/>
    <property type="match status" value="1"/>
</dbReference>
<dbReference type="InterPro" id="IPR007221">
    <property type="entry name" value="MreC"/>
</dbReference>
<keyword evidence="1" id="KW-1133">Transmembrane helix</keyword>
<evidence type="ECO:0000313" key="4">
    <source>
        <dbReference type="Proteomes" id="UP000178700"/>
    </source>
</evidence>
<gene>
    <name evidence="3" type="ORF">A2642_04920</name>
</gene>
<dbReference type="GO" id="GO:0008360">
    <property type="term" value="P:regulation of cell shape"/>
    <property type="evidence" value="ECO:0007669"/>
    <property type="project" value="InterPro"/>
</dbReference>